<evidence type="ECO:0000256" key="4">
    <source>
        <dbReference type="SAM" id="MobiDB-lite"/>
    </source>
</evidence>
<dbReference type="InterPro" id="IPR013783">
    <property type="entry name" value="Ig-like_fold"/>
</dbReference>
<evidence type="ECO:0000256" key="3">
    <source>
        <dbReference type="ARBA" id="ARBA00022729"/>
    </source>
</evidence>
<dbReference type="SUPFAM" id="SSF117074">
    <property type="entry name" value="Hypothetical protein PA1324"/>
    <property type="match status" value="1"/>
</dbReference>
<feature type="domain" description="SD-repeat containing protein B" evidence="5">
    <location>
        <begin position="232"/>
        <end position="329"/>
    </location>
</feature>
<evidence type="ECO:0000259" key="5">
    <source>
        <dbReference type="Pfam" id="PF17210"/>
    </source>
</evidence>
<dbReference type="RefSeq" id="WP_316968667.1">
    <property type="nucleotide sequence ID" value="NZ_JARFPL010000012.1"/>
</dbReference>
<dbReference type="Gene3D" id="2.60.40.10">
    <property type="entry name" value="Immunoglobulins"/>
    <property type="match status" value="1"/>
</dbReference>
<keyword evidence="7" id="KW-1185">Reference proteome</keyword>
<evidence type="ECO:0000256" key="2">
    <source>
        <dbReference type="ARBA" id="ARBA00022525"/>
    </source>
</evidence>
<evidence type="ECO:0000313" key="7">
    <source>
        <dbReference type="Proteomes" id="UP001215956"/>
    </source>
</evidence>
<accession>A0ABT5XE34</accession>
<comment type="caution">
    <text evidence="6">The sequence shown here is derived from an EMBL/GenBank/DDBJ whole genome shotgun (WGS) entry which is preliminary data.</text>
</comment>
<proteinExistence type="predicted"/>
<dbReference type="InterPro" id="IPR033764">
    <property type="entry name" value="Sdr_B"/>
</dbReference>
<comment type="subcellular location">
    <subcellularLocation>
        <location evidence="1">Secreted</location>
    </subcellularLocation>
</comment>
<evidence type="ECO:0000256" key="1">
    <source>
        <dbReference type="ARBA" id="ARBA00004613"/>
    </source>
</evidence>
<feature type="region of interest" description="Disordered" evidence="4">
    <location>
        <begin position="310"/>
        <end position="338"/>
    </location>
</feature>
<name>A0ABT5XE34_9EURY</name>
<sequence length="338" mass="36934">MEFGSISYPANPGEVLIVEDFSSAPGLVQRPVTIMYLDIGIAPGFYDQKDPIYLHVGPGPVGLADIRLTPSPFGPGGSRVVPGDKDLGLELMSFDPPYSRLVYADIGGKMGQYDPMDSVYVKAVPPISELAVGDVRVTWAGSLPPGTKVKSSDPDRGSAVILLHPGPDFAFWSPLARGQARFYNANGNVFGDPISLPIYDASDRVYFDMSVPSDPPRLFGYVMVNEPRFSGAIGDFVWWDRDEDGIQDAIEIEPGIPGVMVKLYYEYEGDCWELGTNWTDNSGYYRFDRLPSGKYIAKVDMNTLPGKGWKPTKYRAGDDRPLDSNGDPAFQPGCLGHA</sequence>
<gene>
    <name evidence="6" type="ORF">P0O24_05125</name>
</gene>
<dbReference type="Pfam" id="PF17210">
    <property type="entry name" value="SdrD_B"/>
    <property type="match status" value="1"/>
</dbReference>
<evidence type="ECO:0000313" key="6">
    <source>
        <dbReference type="EMBL" id="MDF0592961.1"/>
    </source>
</evidence>
<keyword evidence="2" id="KW-0964">Secreted</keyword>
<protein>
    <submittedName>
        <fullName evidence="6">SdrD B-like domain-containing protein</fullName>
    </submittedName>
</protein>
<reference evidence="6 7" key="1">
    <citation type="submission" date="2023-03" db="EMBL/GenBank/DDBJ databases">
        <title>Whole genome sequencing of Methanotrichaceae archaeon M04Ac.</title>
        <authorList>
            <person name="Khomyakova M.A."/>
            <person name="Merkel A.Y."/>
            <person name="Slobodkin A.I."/>
        </authorList>
    </citation>
    <scope>NUCLEOTIDE SEQUENCE [LARGE SCALE GENOMIC DNA]</scope>
    <source>
        <strain evidence="6 7">M04Ac</strain>
    </source>
</reference>
<keyword evidence="3" id="KW-0732">Signal</keyword>
<dbReference type="EMBL" id="JARFPL010000012">
    <property type="protein sequence ID" value="MDF0592961.1"/>
    <property type="molecule type" value="Genomic_DNA"/>
</dbReference>
<organism evidence="6 7">
    <name type="scientific">Candidatus Methanocrinis alkalitolerans</name>
    <dbReference type="NCBI Taxonomy" id="3033395"/>
    <lineage>
        <taxon>Archaea</taxon>
        <taxon>Methanobacteriati</taxon>
        <taxon>Methanobacteriota</taxon>
        <taxon>Stenosarchaea group</taxon>
        <taxon>Methanomicrobia</taxon>
        <taxon>Methanotrichales</taxon>
        <taxon>Methanotrichaceae</taxon>
        <taxon>Methanocrinis</taxon>
    </lineage>
</organism>
<dbReference type="Proteomes" id="UP001215956">
    <property type="component" value="Unassembled WGS sequence"/>
</dbReference>